<feature type="domain" description="ThuA-like" evidence="1">
    <location>
        <begin position="31"/>
        <end position="242"/>
    </location>
</feature>
<dbReference type="InterPro" id="IPR029062">
    <property type="entry name" value="Class_I_gatase-like"/>
</dbReference>
<organism evidence="2 3">
    <name type="scientific">Pedobacter nyackensis</name>
    <dbReference type="NCBI Taxonomy" id="475255"/>
    <lineage>
        <taxon>Bacteria</taxon>
        <taxon>Pseudomonadati</taxon>
        <taxon>Bacteroidota</taxon>
        <taxon>Sphingobacteriia</taxon>
        <taxon>Sphingobacteriales</taxon>
        <taxon>Sphingobacteriaceae</taxon>
        <taxon>Pedobacter</taxon>
    </lineage>
</organism>
<dbReference type="InterPro" id="IPR029010">
    <property type="entry name" value="ThuA-like"/>
</dbReference>
<dbReference type="EMBL" id="FWYB01000004">
    <property type="protein sequence ID" value="SMC87297.1"/>
    <property type="molecule type" value="Genomic_DNA"/>
</dbReference>
<keyword evidence="3" id="KW-1185">Reference proteome</keyword>
<evidence type="ECO:0000313" key="2">
    <source>
        <dbReference type="EMBL" id="SMC87297.1"/>
    </source>
</evidence>
<dbReference type="PANTHER" id="PTHR40469:SF2">
    <property type="entry name" value="GALACTOSE-BINDING DOMAIN-LIKE SUPERFAMILY PROTEIN"/>
    <property type="match status" value="1"/>
</dbReference>
<dbReference type="RefSeq" id="WP_084289288.1">
    <property type="nucleotide sequence ID" value="NZ_FWYB01000004.1"/>
</dbReference>
<reference evidence="2 3" key="1">
    <citation type="submission" date="2017-04" db="EMBL/GenBank/DDBJ databases">
        <authorList>
            <person name="Afonso C.L."/>
            <person name="Miller P.J."/>
            <person name="Scott M.A."/>
            <person name="Spackman E."/>
            <person name="Goraichik I."/>
            <person name="Dimitrov K.M."/>
            <person name="Suarez D.L."/>
            <person name="Swayne D.E."/>
        </authorList>
    </citation>
    <scope>NUCLEOTIDE SEQUENCE [LARGE SCALE GENOMIC DNA]</scope>
    <source>
        <strain evidence="2 3">DSM 19625</strain>
    </source>
</reference>
<evidence type="ECO:0000259" key="1">
    <source>
        <dbReference type="Pfam" id="PF06283"/>
    </source>
</evidence>
<dbReference type="Gene3D" id="3.40.50.880">
    <property type="match status" value="1"/>
</dbReference>
<gene>
    <name evidence="2" type="ORF">SAMN04488101_104180</name>
</gene>
<dbReference type="Pfam" id="PF06283">
    <property type="entry name" value="ThuA"/>
    <property type="match status" value="1"/>
</dbReference>
<dbReference type="SUPFAM" id="SSF52317">
    <property type="entry name" value="Class I glutamine amidotransferase-like"/>
    <property type="match status" value="1"/>
</dbReference>
<dbReference type="PANTHER" id="PTHR40469">
    <property type="entry name" value="SECRETED GLYCOSYL HYDROLASE"/>
    <property type="match status" value="1"/>
</dbReference>
<name>A0A1W2CPV8_9SPHI</name>
<dbReference type="STRING" id="475255.SAMN04488101_104180"/>
<accession>A0A1W2CPV8</accession>
<dbReference type="Proteomes" id="UP000192678">
    <property type="component" value="Unassembled WGS sequence"/>
</dbReference>
<sequence length="247" mass="28099">MEKLNIKMSFTMLIIVAFVSINLTVHAKQKKVLVFCKTAGFHHNSIKQGIAAIQKLGKENKFDVDSTINSAKFTEENLKQYNAVIFLNTTGDVLNNDQQNAFEKYIRTGGGFVGVHSATDCEYDWPWYGDLVGAYFLSHPSQQVAVLDVIDRKHISTKHLPEKYKRKDEWYNFKWVAKGLNILMTIDENSYNPGSGKMGNHPMAWYRPYDGGRSFYTALGHTEESFSEPQFLNHLLGGIKYAMGLKK</sequence>
<evidence type="ECO:0000313" key="3">
    <source>
        <dbReference type="Proteomes" id="UP000192678"/>
    </source>
</evidence>
<proteinExistence type="predicted"/>
<protein>
    <recommendedName>
        <fullName evidence="1">ThuA-like domain-containing protein</fullName>
    </recommendedName>
</protein>
<dbReference type="AlphaFoldDB" id="A0A1W2CPV8"/>